<reference evidence="11 12" key="1">
    <citation type="journal article" date="2021" name="Commun. Biol.">
        <title>The genome of Shorea leprosula (Dipterocarpaceae) highlights the ecological relevance of drought in aseasonal tropical rainforests.</title>
        <authorList>
            <person name="Ng K.K.S."/>
            <person name="Kobayashi M.J."/>
            <person name="Fawcett J.A."/>
            <person name="Hatakeyama M."/>
            <person name="Paape T."/>
            <person name="Ng C.H."/>
            <person name="Ang C.C."/>
            <person name="Tnah L.H."/>
            <person name="Lee C.T."/>
            <person name="Nishiyama T."/>
            <person name="Sese J."/>
            <person name="O'Brien M.J."/>
            <person name="Copetti D."/>
            <person name="Mohd Noor M.I."/>
            <person name="Ong R.C."/>
            <person name="Putra M."/>
            <person name="Sireger I.Z."/>
            <person name="Indrioko S."/>
            <person name="Kosugi Y."/>
            <person name="Izuno A."/>
            <person name="Isagi Y."/>
            <person name="Lee S.L."/>
            <person name="Shimizu K.K."/>
        </authorList>
    </citation>
    <scope>NUCLEOTIDE SEQUENCE [LARGE SCALE GENOMIC DNA]</scope>
    <source>
        <strain evidence="11">214</strain>
    </source>
</reference>
<dbReference type="SMART" id="SM00343">
    <property type="entry name" value="ZnF_C2HC"/>
    <property type="match status" value="1"/>
</dbReference>
<keyword evidence="2" id="KW-0479">Metal-binding</keyword>
<dbReference type="Pfam" id="PF00098">
    <property type="entry name" value="zf-CCHC"/>
    <property type="match status" value="1"/>
</dbReference>
<feature type="region of interest" description="Disordered" evidence="7">
    <location>
        <begin position="603"/>
        <end position="639"/>
    </location>
</feature>
<dbReference type="GO" id="GO:0008270">
    <property type="term" value="F:zinc ion binding"/>
    <property type="evidence" value="ECO:0007669"/>
    <property type="project" value="UniProtKB-KW"/>
</dbReference>
<protein>
    <submittedName>
        <fullName evidence="11">Uncharacterized protein</fullName>
    </submittedName>
</protein>
<organism evidence="11 12">
    <name type="scientific">Rubroshorea leprosula</name>
    <dbReference type="NCBI Taxonomy" id="152421"/>
    <lineage>
        <taxon>Eukaryota</taxon>
        <taxon>Viridiplantae</taxon>
        <taxon>Streptophyta</taxon>
        <taxon>Embryophyta</taxon>
        <taxon>Tracheophyta</taxon>
        <taxon>Spermatophyta</taxon>
        <taxon>Magnoliopsida</taxon>
        <taxon>eudicotyledons</taxon>
        <taxon>Gunneridae</taxon>
        <taxon>Pentapetalae</taxon>
        <taxon>rosids</taxon>
        <taxon>malvids</taxon>
        <taxon>Malvales</taxon>
        <taxon>Dipterocarpaceae</taxon>
        <taxon>Rubroshorea</taxon>
    </lineage>
</organism>
<feature type="region of interest" description="Disordered" evidence="7">
    <location>
        <begin position="652"/>
        <end position="813"/>
    </location>
</feature>
<evidence type="ECO:0000256" key="4">
    <source>
        <dbReference type="ARBA" id="ARBA00022833"/>
    </source>
</evidence>
<dbReference type="InterPro" id="IPR033489">
    <property type="entry name" value="RBBP6"/>
</dbReference>
<evidence type="ECO:0000313" key="12">
    <source>
        <dbReference type="Proteomes" id="UP001054252"/>
    </source>
</evidence>
<evidence type="ECO:0000256" key="5">
    <source>
        <dbReference type="ARBA" id="ARBA00023242"/>
    </source>
</evidence>
<evidence type="ECO:0000256" key="6">
    <source>
        <dbReference type="PROSITE-ProRule" id="PRU00047"/>
    </source>
</evidence>
<feature type="domain" description="DWNN" evidence="10">
    <location>
        <begin position="3"/>
        <end position="77"/>
    </location>
</feature>
<dbReference type="Pfam" id="PF08783">
    <property type="entry name" value="DWNN"/>
    <property type="match status" value="1"/>
</dbReference>
<feature type="compositionally biased region" description="Basic and acidic residues" evidence="7">
    <location>
        <begin position="603"/>
        <end position="626"/>
    </location>
</feature>
<feature type="compositionally biased region" description="Polar residues" evidence="7">
    <location>
        <begin position="747"/>
        <end position="756"/>
    </location>
</feature>
<dbReference type="Gene3D" id="4.10.60.10">
    <property type="entry name" value="Zinc finger, CCHC-type"/>
    <property type="match status" value="1"/>
</dbReference>
<evidence type="ECO:0000256" key="2">
    <source>
        <dbReference type="ARBA" id="ARBA00022723"/>
    </source>
</evidence>
<dbReference type="PANTHER" id="PTHR15439:SF11">
    <property type="entry name" value="E3 UBIQUITIN LIGASE PQT3-LIKE ISOFORM X1"/>
    <property type="match status" value="1"/>
</dbReference>
<dbReference type="PROSITE" id="PS51282">
    <property type="entry name" value="DWNN"/>
    <property type="match status" value="1"/>
</dbReference>
<dbReference type="PROSITE" id="PS50158">
    <property type="entry name" value="ZF_CCHC"/>
    <property type="match status" value="1"/>
</dbReference>
<dbReference type="PROSITE" id="PS00518">
    <property type="entry name" value="ZF_RING_1"/>
    <property type="match status" value="1"/>
</dbReference>
<dbReference type="CDD" id="cd16620">
    <property type="entry name" value="vRING-HC-C4C4_RBBP6"/>
    <property type="match status" value="1"/>
</dbReference>
<comment type="subcellular location">
    <subcellularLocation>
        <location evidence="1">Nucleus</location>
    </subcellularLocation>
</comment>
<dbReference type="GO" id="GO:0016567">
    <property type="term" value="P:protein ubiquitination"/>
    <property type="evidence" value="ECO:0007669"/>
    <property type="project" value="InterPro"/>
</dbReference>
<dbReference type="GO" id="GO:0003676">
    <property type="term" value="F:nucleic acid binding"/>
    <property type="evidence" value="ECO:0007669"/>
    <property type="project" value="InterPro"/>
</dbReference>
<evidence type="ECO:0000256" key="3">
    <source>
        <dbReference type="ARBA" id="ARBA00022771"/>
    </source>
</evidence>
<dbReference type="InterPro" id="IPR001841">
    <property type="entry name" value="Znf_RING"/>
</dbReference>
<dbReference type="EMBL" id="BPVZ01000015">
    <property type="protein sequence ID" value="GKV00070.1"/>
    <property type="molecule type" value="Genomic_DNA"/>
</dbReference>
<dbReference type="AlphaFoldDB" id="A0AAV5II98"/>
<feature type="compositionally biased region" description="Basic and acidic residues" evidence="7">
    <location>
        <begin position="758"/>
        <end position="767"/>
    </location>
</feature>
<dbReference type="InterPro" id="IPR017907">
    <property type="entry name" value="Znf_RING_CS"/>
</dbReference>
<evidence type="ECO:0000256" key="7">
    <source>
        <dbReference type="SAM" id="MobiDB-lite"/>
    </source>
</evidence>
<dbReference type="PROSITE" id="PS50089">
    <property type="entry name" value="ZF_RING_2"/>
    <property type="match status" value="1"/>
</dbReference>
<evidence type="ECO:0000256" key="1">
    <source>
        <dbReference type="ARBA" id="ARBA00004123"/>
    </source>
</evidence>
<dbReference type="GO" id="GO:0006397">
    <property type="term" value="P:mRNA processing"/>
    <property type="evidence" value="ECO:0007669"/>
    <property type="project" value="InterPro"/>
</dbReference>
<dbReference type="InterPro" id="IPR013083">
    <property type="entry name" value="Znf_RING/FYVE/PHD"/>
</dbReference>
<dbReference type="SUPFAM" id="SSF57850">
    <property type="entry name" value="RING/U-box"/>
    <property type="match status" value="1"/>
</dbReference>
<keyword evidence="12" id="KW-1185">Reference proteome</keyword>
<feature type="compositionally biased region" description="Basic and acidic residues" evidence="7">
    <location>
        <begin position="719"/>
        <end position="739"/>
    </location>
</feature>
<dbReference type="InterPro" id="IPR014891">
    <property type="entry name" value="DWNN_domain"/>
</dbReference>
<dbReference type="InterPro" id="IPR001878">
    <property type="entry name" value="Znf_CCHC"/>
</dbReference>
<keyword evidence="5" id="KW-0539">Nucleus</keyword>
<dbReference type="Pfam" id="PF13923">
    <property type="entry name" value="zf-C3HC4_2"/>
    <property type="match status" value="1"/>
</dbReference>
<dbReference type="GO" id="GO:0061630">
    <property type="term" value="F:ubiquitin protein ligase activity"/>
    <property type="evidence" value="ECO:0007669"/>
    <property type="project" value="InterPro"/>
</dbReference>
<comment type="caution">
    <text evidence="11">The sequence shown here is derived from an EMBL/GenBank/DDBJ whole genome shotgun (WGS) entry which is preliminary data.</text>
</comment>
<dbReference type="SMART" id="SM01180">
    <property type="entry name" value="DWNN"/>
    <property type="match status" value="1"/>
</dbReference>
<dbReference type="Proteomes" id="UP001054252">
    <property type="component" value="Unassembled WGS sequence"/>
</dbReference>
<dbReference type="GO" id="GO:0006511">
    <property type="term" value="P:ubiquitin-dependent protein catabolic process"/>
    <property type="evidence" value="ECO:0007669"/>
    <property type="project" value="TreeGrafter"/>
</dbReference>
<accession>A0AAV5II98</accession>
<evidence type="ECO:0000259" key="8">
    <source>
        <dbReference type="PROSITE" id="PS50089"/>
    </source>
</evidence>
<feature type="compositionally biased region" description="Basic and acidic residues" evidence="7">
    <location>
        <begin position="781"/>
        <end position="797"/>
    </location>
</feature>
<name>A0AAV5II98_9ROSI</name>
<dbReference type="SUPFAM" id="SSF57756">
    <property type="entry name" value="Retrovirus zinc finger-like domains"/>
    <property type="match status" value="1"/>
</dbReference>
<evidence type="ECO:0000313" key="11">
    <source>
        <dbReference type="EMBL" id="GKV00070.1"/>
    </source>
</evidence>
<dbReference type="PANTHER" id="PTHR15439">
    <property type="entry name" value="RETINOBLASTOMA-BINDING PROTEIN 6"/>
    <property type="match status" value="1"/>
</dbReference>
<keyword evidence="3 6" id="KW-0863">Zinc-finger</keyword>
<dbReference type="Gene3D" id="3.30.40.10">
    <property type="entry name" value="Zinc/RING finger domain, C3HC4 (zinc finger)"/>
    <property type="match status" value="1"/>
</dbReference>
<keyword evidence="4" id="KW-0862">Zinc</keyword>
<dbReference type="InterPro" id="IPR036875">
    <property type="entry name" value="Znf_CCHC_sf"/>
</dbReference>
<feature type="domain" description="RING-type" evidence="8">
    <location>
        <begin position="223"/>
        <end position="261"/>
    </location>
</feature>
<evidence type="ECO:0000259" key="9">
    <source>
        <dbReference type="PROSITE" id="PS50158"/>
    </source>
</evidence>
<feature type="region of interest" description="Disordered" evidence="7">
    <location>
        <begin position="577"/>
        <end position="596"/>
    </location>
</feature>
<dbReference type="Gene3D" id="3.10.20.90">
    <property type="entry name" value="Phosphatidylinositol 3-kinase Catalytic Subunit, Chain A, domain 1"/>
    <property type="match status" value="1"/>
</dbReference>
<proteinExistence type="predicted"/>
<feature type="domain" description="CCHC-type" evidence="9">
    <location>
        <begin position="445"/>
        <end position="459"/>
    </location>
</feature>
<evidence type="ECO:0000259" key="10">
    <source>
        <dbReference type="PROSITE" id="PS51282"/>
    </source>
</evidence>
<feature type="compositionally biased region" description="Basic and acidic residues" evidence="7">
    <location>
        <begin position="178"/>
        <end position="193"/>
    </location>
</feature>
<feature type="region of interest" description="Disordered" evidence="7">
    <location>
        <begin position="178"/>
        <end position="197"/>
    </location>
</feature>
<dbReference type="SMART" id="SM00184">
    <property type="entry name" value="RING"/>
    <property type="match status" value="1"/>
</dbReference>
<gene>
    <name evidence="11" type="ORF">SLEP1_g12823</name>
</gene>
<dbReference type="GO" id="GO:0005634">
    <property type="term" value="C:nucleus"/>
    <property type="evidence" value="ECO:0007669"/>
    <property type="project" value="UniProtKB-SubCell"/>
</dbReference>
<sequence length="813" mass="91298">MSVRFKFRSAPNFDSVDIAGLPSISVRDLKSKIIHNKKLNICQDSDLVFSDHFTGQEYVDEDVQIPCGSSVIIKRVPAGTVPSNKVHGSSLDNFATIDVDMVKASLPVKAETIDFDDFGAELCPVSQSTLSGIDPDIDKKYFIGNEKTNIEMRRCHEPPTVECQELDGTDIREAIPRDHAGFDDKAPETKSRPSVEPNIRFSKAVDASSPDLQNTDFPSELKCYLCNTYFKNAVMIPCCQHSFCEICISEVLVEKARCPKCFSTKCSIEDLLPNVSLRCAIEHFLQSRLLMSGSENALHGYAPDGESGIQAKDVSCAISILQKEHHLPPSSSATGRGSNQVAIESIGGTDSPANPLAEDEKIKLLPLSLKLQQVDQERDGSAHHVELKNGPENSADFADFQGESQPIHEEAESNIKTKGTMWVKGADEKKNFVETGRYKKGDRTCYMCGSPDHLIRDCPVASSPHPLFQRGHAMFPGPMPGYGYGSPCWNGHSFPHGRPRPFPITFGNAGMMPFNATMIPVTPFSVPTFMPSMFGGSPTYRGFMGMGGTTTPVKDNINHHLSHSELAVQDYEKRQKFSSEKIMSRQPSFDDNDDTETRCQFEEVERLQQKKSRERERSVGHSDDSFTQRSNGKCRHRHNPYDDIYLLDERHDKSSRSSIVGRDHSSHHHSERSRSEIEDLPSTSSGHSGEKYKHCHRSSKKQNDRREQGGSDSSWDHYPSNKEKDVKRKRINHDVERQKEKHHNHSDSGLKQSLSAYQKEKGSEKHSSHSSRRSGHNAKSGNDELSHDRLRMVSRSDEDAEEDYRYHKRKRVY</sequence>